<feature type="transmembrane region" description="Helical" evidence="9">
    <location>
        <begin position="208"/>
        <end position="229"/>
    </location>
</feature>
<dbReference type="GO" id="GO:0005283">
    <property type="term" value="F:amino acid:sodium symporter activity"/>
    <property type="evidence" value="ECO:0007669"/>
    <property type="project" value="InterPro"/>
</dbReference>
<keyword evidence="11" id="KW-1185">Reference proteome</keyword>
<dbReference type="GO" id="GO:0005886">
    <property type="term" value="C:plasma membrane"/>
    <property type="evidence" value="ECO:0007669"/>
    <property type="project" value="UniProtKB-SubCell"/>
</dbReference>
<feature type="transmembrane region" description="Helical" evidence="9">
    <location>
        <begin position="67"/>
        <end position="91"/>
    </location>
</feature>
<keyword evidence="7 9" id="KW-1133">Transmembrane helix</keyword>
<organism evidence="10 11">
    <name type="scientific">Pelobacter propionicus (strain DSM 2379 / NBRC 103807 / OttBd1)</name>
    <dbReference type="NCBI Taxonomy" id="338966"/>
    <lineage>
        <taxon>Bacteria</taxon>
        <taxon>Pseudomonadati</taxon>
        <taxon>Thermodesulfobacteriota</taxon>
        <taxon>Desulfuromonadia</taxon>
        <taxon>Desulfuromonadales</taxon>
        <taxon>Desulfuromonadaceae</taxon>
        <taxon>Pelobacter</taxon>
    </lineage>
</organism>
<dbReference type="KEGG" id="ppd:Ppro_2155"/>
<dbReference type="PROSITE" id="PS00873">
    <property type="entry name" value="NA_ALANINE_SYMP"/>
    <property type="match status" value="1"/>
</dbReference>
<evidence type="ECO:0000256" key="4">
    <source>
        <dbReference type="ARBA" id="ARBA00022475"/>
    </source>
</evidence>
<feature type="transmembrane region" description="Helical" evidence="9">
    <location>
        <begin position="14"/>
        <end position="33"/>
    </location>
</feature>
<evidence type="ECO:0000256" key="6">
    <source>
        <dbReference type="ARBA" id="ARBA00022847"/>
    </source>
</evidence>
<protein>
    <submittedName>
        <fullName evidence="10">Amino acid carrier protein</fullName>
    </submittedName>
</protein>
<evidence type="ECO:0000256" key="5">
    <source>
        <dbReference type="ARBA" id="ARBA00022692"/>
    </source>
</evidence>
<dbReference type="HOGENOM" id="CLU_024867_1_2_7"/>
<dbReference type="OrthoDB" id="9806926at2"/>
<dbReference type="NCBIfam" id="TIGR00835">
    <property type="entry name" value="agcS"/>
    <property type="match status" value="1"/>
</dbReference>
<evidence type="ECO:0000256" key="8">
    <source>
        <dbReference type="ARBA" id="ARBA00023136"/>
    </source>
</evidence>
<sequence>MSELNEMLGQLSSYVWGVPLLVLLVGTGILLTVRLRLLQLFLLPHALAETFLKPTSTEQGDISHFQALMVALAATIGTGNIIGVATAISVGGPGALFWMWITAAFGMATKYAEGVLAVKYRVQDANGEMCGGPMYYIERGLGMKWLGVLFALFGSIAAFGIGNMVQANAVAGNLKETLGLDPFVTGIALTIFTALVILGGVKNIGRVSAIMVPVMAIIYAAGCLAILFRHAGQVPGALFQVFHDAFTGTAASGGFLGSAVMIAIQKGVSRGVFSNESGMGSAPIAAAAAKTNEPCEQALVSMTGTFIDTIVICSMTGLVLIVTGAWNSGAEVSVMTKAAFDSGLPGTWGGFIVSFGIVFFAYSTIVGWAYYGEKCLEYLLGRGAVLPYRLVFSAFVFVGACVKLDLVWSFADIMNGLMAVPNLIALLGLSGVVVAETNRFLAARRGIRGGDDGPLPEAAAADAG</sequence>
<reference evidence="10 11" key="1">
    <citation type="submission" date="2006-10" db="EMBL/GenBank/DDBJ databases">
        <title>Complete sequence of chromosome of Pelobacter propionicus DSM 2379.</title>
        <authorList>
            <consortium name="US DOE Joint Genome Institute"/>
            <person name="Copeland A."/>
            <person name="Lucas S."/>
            <person name="Lapidus A."/>
            <person name="Barry K."/>
            <person name="Detter J.C."/>
            <person name="Glavina del Rio T."/>
            <person name="Hammon N."/>
            <person name="Israni S."/>
            <person name="Dalin E."/>
            <person name="Tice H."/>
            <person name="Pitluck S."/>
            <person name="Saunders E."/>
            <person name="Brettin T."/>
            <person name="Bruce D."/>
            <person name="Han C."/>
            <person name="Tapia R."/>
            <person name="Schmutz J."/>
            <person name="Larimer F."/>
            <person name="Land M."/>
            <person name="Hauser L."/>
            <person name="Kyrpides N."/>
            <person name="Kim E."/>
            <person name="Lovley D."/>
            <person name="Richardson P."/>
        </authorList>
    </citation>
    <scope>NUCLEOTIDE SEQUENCE [LARGE SCALE GENOMIC DNA]</scope>
    <source>
        <strain evidence="11">DSM 2379 / NBRC 103807 / OttBd1</strain>
    </source>
</reference>
<evidence type="ECO:0000256" key="3">
    <source>
        <dbReference type="ARBA" id="ARBA00022448"/>
    </source>
</evidence>
<dbReference type="PRINTS" id="PR00175">
    <property type="entry name" value="NAALASMPORT"/>
</dbReference>
<evidence type="ECO:0000313" key="11">
    <source>
        <dbReference type="Proteomes" id="UP000006732"/>
    </source>
</evidence>
<proteinExistence type="inferred from homology"/>
<dbReference type="PANTHER" id="PTHR30330">
    <property type="entry name" value="AGSS FAMILY TRANSPORTER, SODIUM-ALANINE"/>
    <property type="match status" value="1"/>
</dbReference>
<dbReference type="RefSeq" id="WP_011736024.1">
    <property type="nucleotide sequence ID" value="NC_008609.1"/>
</dbReference>
<gene>
    <name evidence="10" type="ordered locus">Ppro_2155</name>
</gene>
<keyword evidence="8 9" id="KW-0472">Membrane</keyword>
<comment type="subcellular location">
    <subcellularLocation>
        <location evidence="1 9">Cell membrane</location>
        <topology evidence="1 9">Multi-pass membrane protein</topology>
    </subcellularLocation>
</comment>
<feature type="transmembrane region" description="Helical" evidence="9">
    <location>
        <begin position="417"/>
        <end position="435"/>
    </location>
</feature>
<evidence type="ECO:0000256" key="1">
    <source>
        <dbReference type="ARBA" id="ARBA00004651"/>
    </source>
</evidence>
<dbReference type="AlphaFoldDB" id="A1AQZ3"/>
<accession>A1AQZ3</accession>
<dbReference type="Proteomes" id="UP000006732">
    <property type="component" value="Chromosome"/>
</dbReference>
<feature type="transmembrane region" description="Helical" evidence="9">
    <location>
        <begin position="241"/>
        <end position="264"/>
    </location>
</feature>
<evidence type="ECO:0000313" key="10">
    <source>
        <dbReference type="EMBL" id="ABK99763.1"/>
    </source>
</evidence>
<dbReference type="eggNOG" id="COG1115">
    <property type="taxonomic scope" value="Bacteria"/>
</dbReference>
<keyword evidence="3 9" id="KW-0813">Transport</keyword>
<keyword evidence="4 9" id="KW-1003">Cell membrane</keyword>
<dbReference type="EMBL" id="CP000482">
    <property type="protein sequence ID" value="ABK99763.1"/>
    <property type="molecule type" value="Genomic_DNA"/>
</dbReference>
<evidence type="ECO:0000256" key="9">
    <source>
        <dbReference type="RuleBase" id="RU363064"/>
    </source>
</evidence>
<evidence type="ECO:0000256" key="2">
    <source>
        <dbReference type="ARBA" id="ARBA00009261"/>
    </source>
</evidence>
<keyword evidence="6 9" id="KW-0769">Symport</keyword>
<name>A1AQZ3_PELPD</name>
<feature type="transmembrane region" description="Helical" evidence="9">
    <location>
        <begin position="346"/>
        <end position="370"/>
    </location>
</feature>
<dbReference type="Pfam" id="PF01235">
    <property type="entry name" value="Na_Ala_symp"/>
    <property type="match status" value="1"/>
</dbReference>
<feature type="transmembrane region" description="Helical" evidence="9">
    <location>
        <begin position="182"/>
        <end position="201"/>
    </location>
</feature>
<dbReference type="Gene3D" id="1.20.1740.10">
    <property type="entry name" value="Amino acid/polyamine transporter I"/>
    <property type="match status" value="1"/>
</dbReference>
<comment type="similarity">
    <text evidence="2 9">Belongs to the alanine or glycine:cation symporter (AGCS) (TC 2.A.25) family.</text>
</comment>
<dbReference type="FunFam" id="1.20.1740.10:FF:000004">
    <property type="entry name" value="Sodium:alanine symporter family protein"/>
    <property type="match status" value="1"/>
</dbReference>
<dbReference type="STRING" id="338966.Ppro_2155"/>
<dbReference type="PANTHER" id="PTHR30330:SF3">
    <property type="entry name" value="TRANSCRIPTIONAL REGULATOR, LRP FAMILY"/>
    <property type="match status" value="1"/>
</dbReference>
<dbReference type="InterPro" id="IPR001463">
    <property type="entry name" value="Na/Ala_symport"/>
</dbReference>
<feature type="transmembrane region" description="Helical" evidence="9">
    <location>
        <begin position="141"/>
        <end position="162"/>
    </location>
</feature>
<keyword evidence="5 9" id="KW-0812">Transmembrane</keyword>
<evidence type="ECO:0000256" key="7">
    <source>
        <dbReference type="ARBA" id="ARBA00022989"/>
    </source>
</evidence>
<feature type="transmembrane region" description="Helical" evidence="9">
    <location>
        <begin position="306"/>
        <end position="326"/>
    </location>
</feature>